<proteinExistence type="predicted"/>
<evidence type="ECO:0000313" key="2">
    <source>
        <dbReference type="Proteomes" id="UP000050761"/>
    </source>
</evidence>
<reference evidence="3" key="2">
    <citation type="submission" date="2019-09" db="UniProtKB">
        <authorList>
            <consortium name="WormBaseParasite"/>
        </authorList>
    </citation>
    <scope>IDENTIFICATION</scope>
</reference>
<evidence type="ECO:0000313" key="1">
    <source>
        <dbReference type="EMBL" id="VDP56703.1"/>
    </source>
</evidence>
<reference evidence="1 2" key="1">
    <citation type="submission" date="2018-11" db="EMBL/GenBank/DDBJ databases">
        <authorList>
            <consortium name="Pathogen Informatics"/>
        </authorList>
    </citation>
    <scope>NUCLEOTIDE SEQUENCE [LARGE SCALE GENOMIC DNA]</scope>
</reference>
<dbReference type="AlphaFoldDB" id="A0A183GUA2"/>
<accession>A0A3P8IFQ9</accession>
<sequence length="119" mass="12872">MFTPPIHAYILHAAFAEEITIDSSAEGLTAGTDPAVLQQEIDAAETENVVDATTTDIDLRDGTIREVHPTTTVDNVNDRTILDHVHHPETGTHRTGLKSINATVTPARSLHHAFCSNLP</sequence>
<name>A0A183GUA2_HELPZ</name>
<gene>
    <name evidence="1" type="ORF">HPBE_LOCUS26272</name>
</gene>
<protein>
    <submittedName>
        <fullName evidence="1 3">Uncharacterized protein</fullName>
    </submittedName>
</protein>
<evidence type="ECO:0000313" key="3">
    <source>
        <dbReference type="WBParaSite" id="HPBE_0002627201-mRNA-1"/>
    </source>
</evidence>
<dbReference type="Proteomes" id="UP000050761">
    <property type="component" value="Unassembled WGS sequence"/>
</dbReference>
<dbReference type="WBParaSite" id="HPBE_0002627201-mRNA-1">
    <property type="protein sequence ID" value="HPBE_0002627201-mRNA-1"/>
    <property type="gene ID" value="HPBE_0002627201"/>
</dbReference>
<organism evidence="2 3">
    <name type="scientific">Heligmosomoides polygyrus</name>
    <name type="common">Parasitic roundworm</name>
    <dbReference type="NCBI Taxonomy" id="6339"/>
    <lineage>
        <taxon>Eukaryota</taxon>
        <taxon>Metazoa</taxon>
        <taxon>Ecdysozoa</taxon>
        <taxon>Nematoda</taxon>
        <taxon>Chromadorea</taxon>
        <taxon>Rhabditida</taxon>
        <taxon>Rhabditina</taxon>
        <taxon>Rhabditomorpha</taxon>
        <taxon>Strongyloidea</taxon>
        <taxon>Heligmosomidae</taxon>
        <taxon>Heligmosomoides</taxon>
    </lineage>
</organism>
<accession>A0A183GUA2</accession>
<dbReference type="EMBL" id="UZAH01039607">
    <property type="protein sequence ID" value="VDP56703.1"/>
    <property type="molecule type" value="Genomic_DNA"/>
</dbReference>
<keyword evidence="2" id="KW-1185">Reference proteome</keyword>